<keyword evidence="2" id="KW-0489">Methyltransferase</keyword>
<protein>
    <recommendedName>
        <fullName evidence="8">Salicylate carboxymethyltransferase</fullName>
    </recommendedName>
</protein>
<keyword evidence="4" id="KW-0479">Metal-binding</keyword>
<organism evidence="6 7">
    <name type="scientific">Ilex paraguariensis</name>
    <name type="common">yerba mate</name>
    <dbReference type="NCBI Taxonomy" id="185542"/>
    <lineage>
        <taxon>Eukaryota</taxon>
        <taxon>Viridiplantae</taxon>
        <taxon>Streptophyta</taxon>
        <taxon>Embryophyta</taxon>
        <taxon>Tracheophyta</taxon>
        <taxon>Spermatophyta</taxon>
        <taxon>Magnoliopsida</taxon>
        <taxon>eudicotyledons</taxon>
        <taxon>Gunneridae</taxon>
        <taxon>Pentapetalae</taxon>
        <taxon>asterids</taxon>
        <taxon>campanulids</taxon>
        <taxon>Aquifoliales</taxon>
        <taxon>Aquifoliaceae</taxon>
        <taxon>Ilex</taxon>
    </lineage>
</organism>
<name>A0ABC8QXZ0_9AQUA</name>
<comment type="similarity">
    <text evidence="1">Belongs to the methyltransferase superfamily. Type-7 methyltransferase family.</text>
</comment>
<evidence type="ECO:0000256" key="4">
    <source>
        <dbReference type="ARBA" id="ARBA00022723"/>
    </source>
</evidence>
<evidence type="ECO:0000256" key="2">
    <source>
        <dbReference type="ARBA" id="ARBA00022603"/>
    </source>
</evidence>
<gene>
    <name evidence="6" type="ORF">ILEXP_LOCUS2505</name>
</gene>
<dbReference type="Gene3D" id="3.40.50.150">
    <property type="entry name" value="Vaccinia Virus protein VP39"/>
    <property type="match status" value="1"/>
</dbReference>
<dbReference type="PANTHER" id="PTHR31009">
    <property type="entry name" value="S-ADENOSYL-L-METHIONINE:CARBOXYL METHYLTRANSFERASE FAMILY PROTEIN"/>
    <property type="match status" value="1"/>
</dbReference>
<keyword evidence="7" id="KW-1185">Reference proteome</keyword>
<accession>A0ABC8QXZ0</accession>
<dbReference type="GO" id="GO:0046872">
    <property type="term" value="F:metal ion binding"/>
    <property type="evidence" value="ECO:0007669"/>
    <property type="project" value="UniProtKB-KW"/>
</dbReference>
<dbReference type="Gene3D" id="1.10.1200.270">
    <property type="entry name" value="Methyltransferase, alpha-helical capping domain"/>
    <property type="match status" value="1"/>
</dbReference>
<evidence type="ECO:0000313" key="6">
    <source>
        <dbReference type="EMBL" id="CAK9135549.1"/>
    </source>
</evidence>
<evidence type="ECO:0000256" key="1">
    <source>
        <dbReference type="ARBA" id="ARBA00007967"/>
    </source>
</evidence>
<dbReference type="SUPFAM" id="SSF53335">
    <property type="entry name" value="S-adenosyl-L-methionine-dependent methyltransferases"/>
    <property type="match status" value="1"/>
</dbReference>
<dbReference type="GO" id="GO:0032259">
    <property type="term" value="P:methylation"/>
    <property type="evidence" value="ECO:0007669"/>
    <property type="project" value="UniProtKB-KW"/>
</dbReference>
<keyword evidence="5" id="KW-0460">Magnesium</keyword>
<keyword evidence="3" id="KW-0808">Transferase</keyword>
<dbReference type="InterPro" id="IPR042086">
    <property type="entry name" value="MeTrfase_capping"/>
</dbReference>
<dbReference type="AlphaFoldDB" id="A0ABC8QXZ0"/>
<dbReference type="Pfam" id="PF03492">
    <property type="entry name" value="Methyltransf_7"/>
    <property type="match status" value="1"/>
</dbReference>
<evidence type="ECO:0000256" key="5">
    <source>
        <dbReference type="ARBA" id="ARBA00022842"/>
    </source>
</evidence>
<reference evidence="6 7" key="1">
    <citation type="submission" date="2024-02" db="EMBL/GenBank/DDBJ databases">
        <authorList>
            <person name="Vignale AGUSTIN F."/>
            <person name="Sosa J E."/>
            <person name="Modenutti C."/>
        </authorList>
    </citation>
    <scope>NUCLEOTIDE SEQUENCE [LARGE SCALE GENOMIC DNA]</scope>
</reference>
<proteinExistence type="inferred from homology"/>
<evidence type="ECO:0000256" key="3">
    <source>
        <dbReference type="ARBA" id="ARBA00022679"/>
    </source>
</evidence>
<dbReference type="EMBL" id="CAUOFW020000719">
    <property type="protein sequence ID" value="CAK9135549.1"/>
    <property type="molecule type" value="Genomic_DNA"/>
</dbReference>
<dbReference type="InterPro" id="IPR029063">
    <property type="entry name" value="SAM-dependent_MTases_sf"/>
</dbReference>
<evidence type="ECO:0008006" key="8">
    <source>
        <dbReference type="Google" id="ProtNLM"/>
    </source>
</evidence>
<sequence length="361" mass="41111">MDVEKVFHMTGGSGEASYARNSSIQKSASEKVKHIVLETIVELYLSTTPKSLGLADLGCSSGPNSLSIMKAMLQTVEENCLKLRQPEPEFRVHLNDLPTNDFNAIFKDLPDFYKELRKGRSSGGPSVYIGAFPGSFYGRLFPDSCLHFIYSSNSLHWLSRLPPSLYDEQGKSINKGNIYISESSPTQVSGAYYSQFQEDFSLFLRSRSQELIVGGRMVLILWGRRGSDHVDRDNIILWELLSRSFKILVSQGEIEEEKLDSYEIHFYGPSRDELEEEVRRESSFIMDRLEMFEFERNVEAGRSYGMTVAKTVRAVQESLISHHFGEGILESLFEHYGRLVDEEMAIQEIKPIAFVLVLRKL</sequence>
<evidence type="ECO:0000313" key="7">
    <source>
        <dbReference type="Proteomes" id="UP001642360"/>
    </source>
</evidence>
<dbReference type="Proteomes" id="UP001642360">
    <property type="component" value="Unassembled WGS sequence"/>
</dbReference>
<dbReference type="GO" id="GO:0008168">
    <property type="term" value="F:methyltransferase activity"/>
    <property type="evidence" value="ECO:0007669"/>
    <property type="project" value="UniProtKB-KW"/>
</dbReference>
<comment type="caution">
    <text evidence="6">The sequence shown here is derived from an EMBL/GenBank/DDBJ whole genome shotgun (WGS) entry which is preliminary data.</text>
</comment>
<dbReference type="InterPro" id="IPR005299">
    <property type="entry name" value="MeTrfase_7"/>
</dbReference>